<evidence type="ECO:0000256" key="3">
    <source>
        <dbReference type="ARBA" id="ARBA00022737"/>
    </source>
</evidence>
<evidence type="ECO:0000256" key="2">
    <source>
        <dbReference type="ARBA" id="ARBA00022574"/>
    </source>
</evidence>
<dbReference type="SMART" id="SM00320">
    <property type="entry name" value="WD40"/>
    <property type="match status" value="5"/>
</dbReference>
<dbReference type="PROSITE" id="PS50294">
    <property type="entry name" value="WD_REPEATS_REGION"/>
    <property type="match status" value="2"/>
</dbReference>
<keyword evidence="1" id="KW-0597">Phosphoprotein</keyword>
<dbReference type="InterPro" id="IPR015943">
    <property type="entry name" value="WD40/YVTN_repeat-like_dom_sf"/>
</dbReference>
<keyword evidence="6" id="KW-1185">Reference proteome</keyword>
<dbReference type="PANTHER" id="PTHR14091:SF0">
    <property type="entry name" value="PERIODIC TRYPTOPHAN PROTEIN 1 HOMOLOG"/>
    <property type="match status" value="1"/>
</dbReference>
<comment type="caution">
    <text evidence="5">The sequence shown here is derived from an EMBL/GenBank/DDBJ whole genome shotgun (WGS) entry which is preliminary data.</text>
</comment>
<dbReference type="PANTHER" id="PTHR14091">
    <property type="entry name" value="PERIODIC TRYPTOPHAN PROTEIN 1"/>
    <property type="match status" value="1"/>
</dbReference>
<dbReference type="PROSITE" id="PS50082">
    <property type="entry name" value="WD_REPEATS_2"/>
    <property type="match status" value="3"/>
</dbReference>
<evidence type="ECO:0000313" key="6">
    <source>
        <dbReference type="Proteomes" id="UP000289738"/>
    </source>
</evidence>
<dbReference type="InterPro" id="IPR044285">
    <property type="entry name" value="PWP1"/>
</dbReference>
<dbReference type="SUPFAM" id="SSF50978">
    <property type="entry name" value="WD40 repeat-like"/>
    <property type="match status" value="1"/>
</dbReference>
<feature type="repeat" description="WD" evidence="4">
    <location>
        <begin position="374"/>
        <end position="409"/>
    </location>
</feature>
<proteinExistence type="predicted"/>
<dbReference type="PRINTS" id="PR00320">
    <property type="entry name" value="GPROTEINBRPT"/>
</dbReference>
<evidence type="ECO:0000256" key="4">
    <source>
        <dbReference type="PROSITE-ProRule" id="PRU00221"/>
    </source>
</evidence>
<accession>A0A445ACE1</accession>
<protein>
    <submittedName>
        <fullName evidence="5">Uncharacterized protein</fullName>
    </submittedName>
</protein>
<keyword evidence="3" id="KW-0677">Repeat</keyword>
<dbReference type="AlphaFoldDB" id="A0A445ACE1"/>
<evidence type="ECO:0000313" key="5">
    <source>
        <dbReference type="EMBL" id="RYR24069.1"/>
    </source>
</evidence>
<dbReference type="GO" id="GO:0005634">
    <property type="term" value="C:nucleus"/>
    <property type="evidence" value="ECO:0007669"/>
    <property type="project" value="TreeGrafter"/>
</dbReference>
<dbReference type="InterPro" id="IPR001680">
    <property type="entry name" value="WD40_rpt"/>
</dbReference>
<feature type="repeat" description="WD" evidence="4">
    <location>
        <begin position="495"/>
        <end position="537"/>
    </location>
</feature>
<dbReference type="FunFam" id="2.130.10.10:FF:000485">
    <property type="entry name" value="Putative WD repeat-containing protein C17D11.16"/>
    <property type="match status" value="1"/>
</dbReference>
<dbReference type="InterPro" id="IPR036322">
    <property type="entry name" value="WD40_repeat_dom_sf"/>
</dbReference>
<sequence>MSLRSVNQSTTIAKEKSNNGNMLRAQATLFFQPQLPSCSKSSTPVRCHRSRLLPRARRPSSLSAQPRFRRRLFAVHVRVFVRVRSAFTVRVRLEATLLCFKLCDQPACSTRRTALCCPRREFPKPATRQYTHTTDNTNTLLQTLQLLISTTTKIQDIITTAAASTADSENEEEAGDERMDDAGGAVDEVARALNVADALGKADKLDDIALGLKELDMEHYDDEDEGVEVFSSGIGDLYYPSNDLDPYIKDKNDDDDSEELEDMIINPTDSVIVCARTEDDLSLLEVHILEDVGTSEMNMYVHHDIIIPAFPLSTAWLDCLQGREKGNFLAVGSMEPSIEIWDLDVIDAVQPCMVLGGISEKKKKGKKKSIKYKDDSHTDSVLGLAWNKKFRNVLASASADKRVKIWDVQAVAWNHHEPKFLLSGSFDHTVVLRDGRTPSHPGYKWSVTADVESLAWDPHTNHDFVVSLEDGTVKCFDVRTATSESTSDLSSTFTLHAHDKAVTSVSYNVSAPNLLATGSMDKTVKLWDLSNNQPSVVASKNSNAGAVFSISFSEDNPFVLAIGGSEGKLQVWDTLSESAVSRRYENYKKNRTRS</sequence>
<dbReference type="InterPro" id="IPR019775">
    <property type="entry name" value="WD40_repeat_CS"/>
</dbReference>
<gene>
    <name evidence="5" type="ORF">Ahy_B02g057568</name>
</gene>
<dbReference type="GO" id="GO:0006364">
    <property type="term" value="P:rRNA processing"/>
    <property type="evidence" value="ECO:0007669"/>
    <property type="project" value="InterPro"/>
</dbReference>
<dbReference type="PROSITE" id="PS00678">
    <property type="entry name" value="WD_REPEATS_1"/>
    <property type="match status" value="2"/>
</dbReference>
<evidence type="ECO:0000256" key="1">
    <source>
        <dbReference type="ARBA" id="ARBA00022553"/>
    </source>
</evidence>
<dbReference type="InterPro" id="IPR020472">
    <property type="entry name" value="WD40_PAC1"/>
</dbReference>
<organism evidence="5 6">
    <name type="scientific">Arachis hypogaea</name>
    <name type="common">Peanut</name>
    <dbReference type="NCBI Taxonomy" id="3818"/>
    <lineage>
        <taxon>Eukaryota</taxon>
        <taxon>Viridiplantae</taxon>
        <taxon>Streptophyta</taxon>
        <taxon>Embryophyta</taxon>
        <taxon>Tracheophyta</taxon>
        <taxon>Spermatophyta</taxon>
        <taxon>Magnoliopsida</taxon>
        <taxon>eudicotyledons</taxon>
        <taxon>Gunneridae</taxon>
        <taxon>Pentapetalae</taxon>
        <taxon>rosids</taxon>
        <taxon>fabids</taxon>
        <taxon>Fabales</taxon>
        <taxon>Fabaceae</taxon>
        <taxon>Papilionoideae</taxon>
        <taxon>50 kb inversion clade</taxon>
        <taxon>dalbergioids sensu lato</taxon>
        <taxon>Dalbergieae</taxon>
        <taxon>Pterocarpus clade</taxon>
        <taxon>Arachis</taxon>
    </lineage>
</organism>
<dbReference type="FunFam" id="2.130.10.10:FF:000714">
    <property type="entry name" value="Transducin/WD40 repeat-like superfamily protein"/>
    <property type="match status" value="1"/>
</dbReference>
<dbReference type="EMBL" id="SDMP01000012">
    <property type="protein sequence ID" value="RYR24069.1"/>
    <property type="molecule type" value="Genomic_DNA"/>
</dbReference>
<dbReference type="Gene3D" id="2.130.10.10">
    <property type="entry name" value="YVTN repeat-like/Quinoprotein amine dehydrogenase"/>
    <property type="match status" value="2"/>
</dbReference>
<feature type="repeat" description="WD" evidence="4">
    <location>
        <begin position="540"/>
        <end position="582"/>
    </location>
</feature>
<dbReference type="Proteomes" id="UP000289738">
    <property type="component" value="Chromosome B02"/>
</dbReference>
<keyword evidence="2 4" id="KW-0853">WD repeat</keyword>
<dbReference type="STRING" id="3818.A0A445ACE1"/>
<reference evidence="5 6" key="1">
    <citation type="submission" date="2019-01" db="EMBL/GenBank/DDBJ databases">
        <title>Sequencing of cultivated peanut Arachis hypogaea provides insights into genome evolution and oil improvement.</title>
        <authorList>
            <person name="Chen X."/>
        </authorList>
    </citation>
    <scope>NUCLEOTIDE SEQUENCE [LARGE SCALE GENOMIC DNA]</scope>
    <source>
        <strain evidence="6">cv. Fuhuasheng</strain>
        <tissue evidence="5">Leaves</tissue>
    </source>
</reference>
<name>A0A445ACE1_ARAHY</name>
<dbReference type="Pfam" id="PF00400">
    <property type="entry name" value="WD40"/>
    <property type="match status" value="3"/>
</dbReference>